<dbReference type="Proteomes" id="UP000298213">
    <property type="component" value="Unassembled WGS sequence"/>
</dbReference>
<dbReference type="GO" id="GO:0004180">
    <property type="term" value="F:carboxypeptidase activity"/>
    <property type="evidence" value="ECO:0007669"/>
    <property type="project" value="UniProtKB-KW"/>
</dbReference>
<organism evidence="8 9">
    <name type="scientific">Sphingomonas parva</name>
    <dbReference type="NCBI Taxonomy" id="2555898"/>
    <lineage>
        <taxon>Bacteria</taxon>
        <taxon>Pseudomonadati</taxon>
        <taxon>Pseudomonadota</taxon>
        <taxon>Alphaproteobacteria</taxon>
        <taxon>Sphingomonadales</taxon>
        <taxon>Sphingomonadaceae</taxon>
        <taxon>Sphingomonas</taxon>
    </lineage>
</organism>
<dbReference type="Pfam" id="PF17676">
    <property type="entry name" value="Peptidase_S66C"/>
    <property type="match status" value="1"/>
</dbReference>
<reference evidence="8 9" key="1">
    <citation type="submission" date="2019-03" db="EMBL/GenBank/DDBJ databases">
        <title>Genome sequence of Sphingomonas sp. 17J27-24.</title>
        <authorList>
            <person name="Kim M."/>
            <person name="Maeng S."/>
            <person name="Sathiyaraj S."/>
        </authorList>
    </citation>
    <scope>NUCLEOTIDE SEQUENCE [LARGE SCALE GENOMIC DNA]</scope>
    <source>
        <strain evidence="8 9">17J27-24</strain>
    </source>
</reference>
<dbReference type="InterPro" id="IPR027478">
    <property type="entry name" value="LdcA_N"/>
</dbReference>
<proteinExistence type="inferred from homology"/>
<dbReference type="CDD" id="cd07025">
    <property type="entry name" value="Peptidase_S66"/>
    <property type="match status" value="1"/>
</dbReference>
<accession>A0A4Y8ZR29</accession>
<gene>
    <name evidence="8" type="ORF">E2493_14510</name>
</gene>
<dbReference type="Gene3D" id="3.50.30.60">
    <property type="entry name" value="LD-carboxypeptidase A C-terminal domain-like"/>
    <property type="match status" value="1"/>
</dbReference>
<evidence type="ECO:0000313" key="8">
    <source>
        <dbReference type="EMBL" id="TFI57575.1"/>
    </source>
</evidence>
<dbReference type="PANTHER" id="PTHR30237:SF2">
    <property type="entry name" value="MUREIN TETRAPEPTIDE CARBOXYPEPTIDASE"/>
    <property type="match status" value="1"/>
</dbReference>
<dbReference type="InterPro" id="IPR029062">
    <property type="entry name" value="Class_I_gatase-like"/>
</dbReference>
<dbReference type="InterPro" id="IPR040921">
    <property type="entry name" value="Peptidase_S66C"/>
</dbReference>
<evidence type="ECO:0000256" key="1">
    <source>
        <dbReference type="ARBA" id="ARBA00010233"/>
    </source>
</evidence>
<evidence type="ECO:0000256" key="3">
    <source>
        <dbReference type="ARBA" id="ARBA00022670"/>
    </source>
</evidence>
<comment type="caution">
    <text evidence="8">The sequence shown here is derived from an EMBL/GenBank/DDBJ whole genome shotgun (WGS) entry which is preliminary data.</text>
</comment>
<keyword evidence="5" id="KW-0720">Serine protease</keyword>
<dbReference type="SUPFAM" id="SSF52317">
    <property type="entry name" value="Class I glutamine amidotransferase-like"/>
    <property type="match status" value="1"/>
</dbReference>
<dbReference type="GO" id="GO:0006508">
    <property type="term" value="P:proteolysis"/>
    <property type="evidence" value="ECO:0007669"/>
    <property type="project" value="UniProtKB-KW"/>
</dbReference>
<dbReference type="EMBL" id="SPDV01000029">
    <property type="protein sequence ID" value="TFI57575.1"/>
    <property type="molecule type" value="Genomic_DNA"/>
</dbReference>
<protein>
    <submittedName>
        <fullName evidence="8">LD-carboxypeptidase</fullName>
    </submittedName>
</protein>
<dbReference type="InterPro" id="IPR027461">
    <property type="entry name" value="Carboxypeptidase_A_C_sf"/>
</dbReference>
<evidence type="ECO:0000259" key="6">
    <source>
        <dbReference type="Pfam" id="PF02016"/>
    </source>
</evidence>
<keyword evidence="2 8" id="KW-0121">Carboxypeptidase</keyword>
<evidence type="ECO:0000256" key="5">
    <source>
        <dbReference type="ARBA" id="ARBA00022825"/>
    </source>
</evidence>
<dbReference type="GO" id="GO:0008236">
    <property type="term" value="F:serine-type peptidase activity"/>
    <property type="evidence" value="ECO:0007669"/>
    <property type="project" value="UniProtKB-KW"/>
</dbReference>
<dbReference type="Gene3D" id="3.40.50.10740">
    <property type="entry name" value="Class I glutamine amidotransferase-like"/>
    <property type="match status" value="1"/>
</dbReference>
<dbReference type="PANTHER" id="PTHR30237">
    <property type="entry name" value="MURAMOYLTETRAPEPTIDE CARBOXYPEPTIDASE"/>
    <property type="match status" value="1"/>
</dbReference>
<keyword evidence="3" id="KW-0645">Protease</keyword>
<comment type="similarity">
    <text evidence="1">Belongs to the peptidase S66 family.</text>
</comment>
<dbReference type="SUPFAM" id="SSF141986">
    <property type="entry name" value="LD-carboxypeptidase A C-terminal domain-like"/>
    <property type="match status" value="1"/>
</dbReference>
<feature type="domain" description="LD-carboxypeptidase C-terminal" evidence="7">
    <location>
        <begin position="165"/>
        <end position="270"/>
    </location>
</feature>
<dbReference type="InterPro" id="IPR040449">
    <property type="entry name" value="Peptidase_S66_N"/>
</dbReference>
<keyword evidence="4" id="KW-0378">Hydrolase</keyword>
<evidence type="ECO:0000259" key="7">
    <source>
        <dbReference type="Pfam" id="PF17676"/>
    </source>
</evidence>
<dbReference type="RefSeq" id="WP_135088028.1">
    <property type="nucleotide sequence ID" value="NZ_SPDV01000029.1"/>
</dbReference>
<feature type="domain" description="LD-carboxypeptidase N-terminal" evidence="6">
    <location>
        <begin position="3"/>
        <end position="117"/>
    </location>
</feature>
<name>A0A4Y8ZR29_9SPHN</name>
<dbReference type="InterPro" id="IPR003507">
    <property type="entry name" value="S66_fam"/>
</dbReference>
<evidence type="ECO:0000256" key="2">
    <source>
        <dbReference type="ARBA" id="ARBA00022645"/>
    </source>
</evidence>
<sequence>MRIGVVAPSTPIKRELADRAVEIAAADFPEAELVFHPQCFLTHRHFAGEDHDRAAAFADFANDRSLDALWFARGGYGSCRIAEEAIARLEPQARDKLYLGYSDAGFLLAGLWRAGFKHLAHGAMIGDLRRSGGEAAVRRALGWCVRRDPDALEPGLDGRPSVAFNITVLSQLLGTALQPDLSGHVLLLEDVSEYMYSIDRSMFHITSNPGVRAVAGIRLGRVSDVPVNEPDFVADEEEVVRYWCERAAIAFLGRADIGHDGANRVVPFGAGPNKG</sequence>
<keyword evidence="9" id="KW-1185">Reference proteome</keyword>
<evidence type="ECO:0000313" key="9">
    <source>
        <dbReference type="Proteomes" id="UP000298213"/>
    </source>
</evidence>
<dbReference type="OrthoDB" id="9807329at2"/>
<evidence type="ECO:0000256" key="4">
    <source>
        <dbReference type="ARBA" id="ARBA00022801"/>
    </source>
</evidence>
<dbReference type="AlphaFoldDB" id="A0A4Y8ZR29"/>
<dbReference type="Pfam" id="PF02016">
    <property type="entry name" value="Peptidase_S66"/>
    <property type="match status" value="1"/>
</dbReference>